<dbReference type="Gene3D" id="1.10.3360.10">
    <property type="entry name" value="VPA0735-like domain"/>
    <property type="match status" value="1"/>
</dbReference>
<evidence type="ECO:0000313" key="3">
    <source>
        <dbReference type="EMBL" id="MFC7336484.1"/>
    </source>
</evidence>
<evidence type="ECO:0000259" key="1">
    <source>
        <dbReference type="Pfam" id="PF06742"/>
    </source>
</evidence>
<proteinExistence type="predicted"/>
<organism evidence="3 4">
    <name type="scientific">Haloferula chungangensis</name>
    <dbReference type="NCBI Taxonomy" id="1048331"/>
    <lineage>
        <taxon>Bacteria</taxon>
        <taxon>Pseudomonadati</taxon>
        <taxon>Verrucomicrobiota</taxon>
        <taxon>Verrucomicrobiia</taxon>
        <taxon>Verrucomicrobiales</taxon>
        <taxon>Verrucomicrobiaceae</taxon>
        <taxon>Haloferula</taxon>
    </lineage>
</organism>
<keyword evidence="4" id="KW-1185">Reference proteome</keyword>
<dbReference type="InterPro" id="IPR010679">
    <property type="entry name" value="DUF1254"/>
</dbReference>
<feature type="domain" description="DUF1254" evidence="2">
    <location>
        <begin position="98"/>
        <end position="237"/>
    </location>
</feature>
<dbReference type="PANTHER" id="PTHR36509">
    <property type="entry name" value="BLL3101 PROTEIN"/>
    <property type="match status" value="1"/>
</dbReference>
<dbReference type="PANTHER" id="PTHR36509:SF3">
    <property type="entry name" value="SIGNAL PEPTIDE PROTEIN"/>
    <property type="match status" value="1"/>
</dbReference>
<dbReference type="RefSeq" id="WP_379709738.1">
    <property type="nucleotide sequence ID" value="NZ_JBHTBS010000002.1"/>
</dbReference>
<name>A0ABW2L5A2_9BACT</name>
<comment type="caution">
    <text evidence="3">The sequence shown here is derived from an EMBL/GenBank/DDBJ whole genome shotgun (WGS) entry which is preliminary data.</text>
</comment>
<dbReference type="Pfam" id="PF06863">
    <property type="entry name" value="DUF1254"/>
    <property type="match status" value="1"/>
</dbReference>
<accession>A0ABW2L5A2</accession>
<dbReference type="InterPro" id="IPR037050">
    <property type="entry name" value="DUF1254_sf"/>
</dbReference>
<dbReference type="EMBL" id="JBHTBS010000002">
    <property type="protein sequence ID" value="MFC7336484.1"/>
    <property type="molecule type" value="Genomic_DNA"/>
</dbReference>
<dbReference type="Gene3D" id="2.60.120.600">
    <property type="entry name" value="Domain of unknown function DUF1214, C-terminal domain"/>
    <property type="match status" value="1"/>
</dbReference>
<dbReference type="InterPro" id="IPR010621">
    <property type="entry name" value="DUF1214"/>
</dbReference>
<evidence type="ECO:0000259" key="2">
    <source>
        <dbReference type="Pfam" id="PF06863"/>
    </source>
</evidence>
<evidence type="ECO:0000313" key="4">
    <source>
        <dbReference type="Proteomes" id="UP001596472"/>
    </source>
</evidence>
<gene>
    <name evidence="3" type="ORF">ACFQY0_04780</name>
</gene>
<protein>
    <submittedName>
        <fullName evidence="3">DUF1254 domain-containing protein</fullName>
    </submittedName>
</protein>
<dbReference type="Pfam" id="PF06742">
    <property type="entry name" value="DUF1214"/>
    <property type="match status" value="1"/>
</dbReference>
<dbReference type="SUPFAM" id="SSF160935">
    <property type="entry name" value="VPA0735-like"/>
    <property type="match status" value="1"/>
</dbReference>
<dbReference type="Proteomes" id="UP001596472">
    <property type="component" value="Unassembled WGS sequence"/>
</dbReference>
<dbReference type="Gene3D" id="2.60.40.1610">
    <property type="entry name" value="Domain of unknown function DUF1254"/>
    <property type="match status" value="1"/>
</dbReference>
<dbReference type="InterPro" id="IPR037049">
    <property type="entry name" value="DUF1214_C_sf"/>
</dbReference>
<reference evidence="4" key="1">
    <citation type="journal article" date="2019" name="Int. J. Syst. Evol. Microbiol.">
        <title>The Global Catalogue of Microorganisms (GCM) 10K type strain sequencing project: providing services to taxonomists for standard genome sequencing and annotation.</title>
        <authorList>
            <consortium name="The Broad Institute Genomics Platform"/>
            <consortium name="The Broad Institute Genome Sequencing Center for Infectious Disease"/>
            <person name="Wu L."/>
            <person name="Ma J."/>
        </authorList>
    </citation>
    <scope>NUCLEOTIDE SEQUENCE [LARGE SCALE GENOMIC DNA]</scope>
    <source>
        <strain evidence="4">CGMCC 4.1467</strain>
    </source>
</reference>
<feature type="domain" description="DUF1214" evidence="1">
    <location>
        <begin position="391"/>
        <end position="497"/>
    </location>
</feature>
<sequence>MKSASFISAALLVVASAEDPTPGYNHKIPDKIMTPDTVETSIGTLEFFDGMPKPETVDKLYDNLLLMRGTEAFLNGIPATSIEGLRLGHLDLGADSSNRFIIAEKLCDSNPLFLTANTDTVYCSGFLNLKQDGPTVVEVPAKCGPGTVNDAYFRFVVDMGAPGPDRGQGGKYLILPPDYQGDLEGPIGGEETEIDGEKYFVVQSPSYVNWVILRGFLVDGKTDFSNAMFKEGLKVYPLAKKETPPAMEFISMSEKSFNTIHANNFEFYEELHTVIDREPVSFLDPEIRGLFAAAGLEKGKPFEPDEREKKVLTEAVAIGNATARAIVFRNKLEGADLYSESAWKTAFVGGSYQWLKDDGVGGRNLDARTLFFYGATVNTPAMVLKMIGKGSQYAYAATGSNGDYLDGSKSYTLNIPANVPAKDFWSVVVYDPQTRSELQTSQPFPSRNNKRDDLIENADGSVTLHFGPKAAEGKENNWIQTVPGKGWWTILRLYGPLEPWFDKTWRPGEFELVE</sequence>